<dbReference type="Proteomes" id="UP000034803">
    <property type="component" value="Unassembled WGS sequence"/>
</dbReference>
<dbReference type="InterPro" id="IPR014942">
    <property type="entry name" value="AbiEii"/>
</dbReference>
<gene>
    <name evidence="1" type="ORF">UR21_C0004G0035</name>
</gene>
<organism evidence="1 2">
    <name type="scientific">Candidatus Woesebacteria bacterium GW2011_GWC2_31_9</name>
    <dbReference type="NCBI Taxonomy" id="1618586"/>
    <lineage>
        <taxon>Bacteria</taxon>
        <taxon>Candidatus Woeseibacteriota</taxon>
    </lineage>
</organism>
<reference evidence="1 2" key="1">
    <citation type="journal article" date="2015" name="Nature">
        <title>rRNA introns, odd ribosomes, and small enigmatic genomes across a large radiation of phyla.</title>
        <authorList>
            <person name="Brown C.T."/>
            <person name="Hug L.A."/>
            <person name="Thomas B.C."/>
            <person name="Sharon I."/>
            <person name="Castelle C.J."/>
            <person name="Singh A."/>
            <person name="Wilkins M.J."/>
            <person name="Williams K.H."/>
            <person name="Banfield J.F."/>
        </authorList>
    </citation>
    <scope>NUCLEOTIDE SEQUENCE [LARGE SCALE GENOMIC DNA]</scope>
</reference>
<evidence type="ECO:0000313" key="1">
    <source>
        <dbReference type="EMBL" id="KKP31899.1"/>
    </source>
</evidence>
<dbReference type="AlphaFoldDB" id="A0A0F9YK70"/>
<dbReference type="EMBL" id="LBOI01000004">
    <property type="protein sequence ID" value="KKP31899.1"/>
    <property type="molecule type" value="Genomic_DNA"/>
</dbReference>
<comment type="caution">
    <text evidence="1">The sequence shown here is derived from an EMBL/GenBank/DDBJ whole genome shotgun (WGS) entry which is preliminary data.</text>
</comment>
<sequence length="192" mass="22520">MTGGTVLSEFYFKHRYSEDLDFFSENKFDSKKVMSAISKIGDKLNLNKIEQQNLTGQNTFYLYSTPKKFVKIDFSEFPFLHLGIFKKFNNLRISSVEDIAVNKLHAITTRQRSRDYFDLYLCLKQLKWKHTDLLKNYRLKFDVILPIEQLITSYVNVVQATDLPIFLGNAKWKEVKAFFLHEANGLKGEILN</sequence>
<dbReference type="Pfam" id="PF08843">
    <property type="entry name" value="AbiEii"/>
    <property type="match status" value="1"/>
</dbReference>
<evidence type="ECO:0000313" key="2">
    <source>
        <dbReference type="Proteomes" id="UP000034803"/>
    </source>
</evidence>
<protein>
    <recommendedName>
        <fullName evidence="3">Nucleotidyl transferase AbiEii toxin, Type IV TA system</fullName>
    </recommendedName>
</protein>
<accession>A0A0F9YK70</accession>
<evidence type="ECO:0008006" key="3">
    <source>
        <dbReference type="Google" id="ProtNLM"/>
    </source>
</evidence>
<name>A0A0F9YK70_9BACT</name>
<dbReference type="Gene3D" id="3.10.450.620">
    <property type="entry name" value="JHP933, nucleotidyltransferase-like core domain"/>
    <property type="match status" value="1"/>
</dbReference>
<proteinExistence type="predicted"/>